<keyword evidence="2" id="KW-1185">Reference proteome</keyword>
<sequence>MDQVPPIAERISEDGNMAIGCVARRAYEAETACLHLCVIFVEIIRLQEQPDAPAALVADGGALPFIDCAGQQERGLCAFRGDPQPTLGAAKIGVFQQIKAQRPRKERDGAVIVGDKTRNKRQVLWHENGLSPSVMVPRSEGAGWSLL</sequence>
<protein>
    <submittedName>
        <fullName evidence="1">Uncharacterized protein</fullName>
    </submittedName>
</protein>
<name>A0A1Y0EAD3_9RHOB</name>
<dbReference type="KEGG" id="lvs:LOKVESSMR4R_00982"/>
<dbReference type="EMBL" id="CP021431">
    <property type="protein sequence ID" value="ARU00311.1"/>
    <property type="molecule type" value="Genomic_DNA"/>
</dbReference>
<accession>A0A1Y0EAD3</accession>
<dbReference type="Proteomes" id="UP000195273">
    <property type="component" value="Chromosome"/>
</dbReference>
<dbReference type="AlphaFoldDB" id="A0A1Y0EAD3"/>
<reference evidence="1 2" key="1">
    <citation type="submission" date="2017-05" db="EMBL/GenBank/DDBJ databases">
        <title>Genome Sequence of Loktanella vestfoldensis Strain SMR4r Isolated from a Culture of the Diatom Skeletonema marinoi.</title>
        <authorList>
            <person name="Topel M."/>
            <person name="Pinder M.I.M."/>
            <person name="Johansson O.N."/>
            <person name="Kourtchenko O."/>
            <person name="Godhe A."/>
            <person name="Clarke A.K."/>
        </authorList>
    </citation>
    <scope>NUCLEOTIDE SEQUENCE [LARGE SCALE GENOMIC DNA]</scope>
    <source>
        <strain evidence="1 2">SMR4r</strain>
    </source>
</reference>
<organism evidence="1 2">
    <name type="scientific">Yoonia vestfoldensis</name>
    <dbReference type="NCBI Taxonomy" id="245188"/>
    <lineage>
        <taxon>Bacteria</taxon>
        <taxon>Pseudomonadati</taxon>
        <taxon>Pseudomonadota</taxon>
        <taxon>Alphaproteobacteria</taxon>
        <taxon>Rhodobacterales</taxon>
        <taxon>Paracoccaceae</taxon>
        <taxon>Yoonia</taxon>
    </lineage>
</organism>
<evidence type="ECO:0000313" key="2">
    <source>
        <dbReference type="Proteomes" id="UP000195273"/>
    </source>
</evidence>
<evidence type="ECO:0000313" key="1">
    <source>
        <dbReference type="EMBL" id="ARU00311.1"/>
    </source>
</evidence>
<proteinExistence type="predicted"/>
<gene>
    <name evidence="1" type="ORF">LOKVESSMR4R_00982</name>
</gene>